<evidence type="ECO:0000259" key="10">
    <source>
        <dbReference type="PROSITE" id="PS50249"/>
    </source>
</evidence>
<dbReference type="SMART" id="SM00232">
    <property type="entry name" value="JAB_MPN"/>
    <property type="match status" value="1"/>
</dbReference>
<dbReference type="PROSITE" id="PS50249">
    <property type="entry name" value="MPN"/>
    <property type="match status" value="1"/>
</dbReference>
<dbReference type="InterPro" id="IPR000555">
    <property type="entry name" value="JAMM/MPN+_dom"/>
</dbReference>
<organism evidence="11 12">
    <name type="scientific">Trichodelitschia bisporula</name>
    <dbReference type="NCBI Taxonomy" id="703511"/>
    <lineage>
        <taxon>Eukaryota</taxon>
        <taxon>Fungi</taxon>
        <taxon>Dikarya</taxon>
        <taxon>Ascomycota</taxon>
        <taxon>Pezizomycotina</taxon>
        <taxon>Dothideomycetes</taxon>
        <taxon>Dothideomycetes incertae sedis</taxon>
        <taxon>Phaeotrichales</taxon>
        <taxon>Phaeotrichaceae</taxon>
        <taxon>Trichodelitschia</taxon>
    </lineage>
</organism>
<feature type="compositionally biased region" description="Polar residues" evidence="9">
    <location>
        <begin position="269"/>
        <end position="279"/>
    </location>
</feature>
<keyword evidence="12" id="KW-1185">Reference proteome</keyword>
<dbReference type="Proteomes" id="UP000799640">
    <property type="component" value="Unassembled WGS sequence"/>
</dbReference>
<dbReference type="GO" id="GO:0016020">
    <property type="term" value="C:membrane"/>
    <property type="evidence" value="ECO:0007669"/>
    <property type="project" value="TreeGrafter"/>
</dbReference>
<dbReference type="SUPFAM" id="SSF102712">
    <property type="entry name" value="JAB1/MPN domain"/>
    <property type="match status" value="1"/>
</dbReference>
<feature type="compositionally biased region" description="Low complexity" evidence="9">
    <location>
        <begin position="244"/>
        <end position="260"/>
    </location>
</feature>
<keyword evidence="6" id="KW-0378">Hydrolase</keyword>
<dbReference type="FunFam" id="3.40.140.10:FF:000033">
    <property type="entry name" value="AMSH-like protease sst2"/>
    <property type="match status" value="1"/>
</dbReference>
<evidence type="ECO:0000256" key="8">
    <source>
        <dbReference type="ARBA" id="ARBA00023049"/>
    </source>
</evidence>
<feature type="compositionally biased region" description="Basic and acidic residues" evidence="9">
    <location>
        <begin position="280"/>
        <end position="294"/>
    </location>
</feature>
<dbReference type="Pfam" id="PF01398">
    <property type="entry name" value="JAB"/>
    <property type="match status" value="1"/>
</dbReference>
<feature type="domain" description="MPN" evidence="10">
    <location>
        <begin position="370"/>
        <end position="497"/>
    </location>
</feature>
<evidence type="ECO:0000256" key="3">
    <source>
        <dbReference type="ARBA" id="ARBA00022670"/>
    </source>
</evidence>
<feature type="compositionally biased region" description="Basic and acidic residues" evidence="9">
    <location>
        <begin position="122"/>
        <end position="140"/>
    </location>
</feature>
<dbReference type="SUPFAM" id="SSF140856">
    <property type="entry name" value="USP8 N-terminal domain-like"/>
    <property type="match status" value="1"/>
</dbReference>
<reference evidence="11" key="1">
    <citation type="journal article" date="2020" name="Stud. Mycol.">
        <title>101 Dothideomycetes genomes: a test case for predicting lifestyles and emergence of pathogens.</title>
        <authorList>
            <person name="Haridas S."/>
            <person name="Albert R."/>
            <person name="Binder M."/>
            <person name="Bloem J."/>
            <person name="Labutti K."/>
            <person name="Salamov A."/>
            <person name="Andreopoulos B."/>
            <person name="Baker S."/>
            <person name="Barry K."/>
            <person name="Bills G."/>
            <person name="Bluhm B."/>
            <person name="Cannon C."/>
            <person name="Castanera R."/>
            <person name="Culley D."/>
            <person name="Daum C."/>
            <person name="Ezra D."/>
            <person name="Gonzalez J."/>
            <person name="Henrissat B."/>
            <person name="Kuo A."/>
            <person name="Liang C."/>
            <person name="Lipzen A."/>
            <person name="Lutzoni F."/>
            <person name="Magnuson J."/>
            <person name="Mondo S."/>
            <person name="Nolan M."/>
            <person name="Ohm R."/>
            <person name="Pangilinan J."/>
            <person name="Park H.-J."/>
            <person name="Ramirez L."/>
            <person name="Alfaro M."/>
            <person name="Sun H."/>
            <person name="Tritt A."/>
            <person name="Yoshinaga Y."/>
            <person name="Zwiers L.-H."/>
            <person name="Turgeon B."/>
            <person name="Goodwin S."/>
            <person name="Spatafora J."/>
            <person name="Crous P."/>
            <person name="Grigoriev I."/>
        </authorList>
    </citation>
    <scope>NUCLEOTIDE SEQUENCE</scope>
    <source>
        <strain evidence="11">CBS 262.69</strain>
    </source>
</reference>
<dbReference type="Gene3D" id="3.40.140.10">
    <property type="entry name" value="Cytidine Deaminase, domain 2"/>
    <property type="match status" value="1"/>
</dbReference>
<keyword evidence="7" id="KW-0862">Zinc</keyword>
<dbReference type="Pfam" id="PF08969">
    <property type="entry name" value="USP8_dimer"/>
    <property type="match status" value="1"/>
</dbReference>
<dbReference type="GO" id="GO:0070536">
    <property type="term" value="P:protein K63-linked deubiquitination"/>
    <property type="evidence" value="ECO:0007669"/>
    <property type="project" value="InterPro"/>
</dbReference>
<dbReference type="GO" id="GO:0005768">
    <property type="term" value="C:endosome"/>
    <property type="evidence" value="ECO:0007669"/>
    <property type="project" value="TreeGrafter"/>
</dbReference>
<dbReference type="OrthoDB" id="3640at2759"/>
<evidence type="ECO:0000256" key="4">
    <source>
        <dbReference type="ARBA" id="ARBA00022723"/>
    </source>
</evidence>
<evidence type="ECO:0000256" key="9">
    <source>
        <dbReference type="SAM" id="MobiDB-lite"/>
    </source>
</evidence>
<dbReference type="CDD" id="cd08066">
    <property type="entry name" value="MPN_AMSH_like"/>
    <property type="match status" value="1"/>
</dbReference>
<evidence type="ECO:0000313" key="12">
    <source>
        <dbReference type="Proteomes" id="UP000799640"/>
    </source>
</evidence>
<dbReference type="GO" id="GO:0046872">
    <property type="term" value="F:metal ion binding"/>
    <property type="evidence" value="ECO:0007669"/>
    <property type="project" value="UniProtKB-KW"/>
</dbReference>
<evidence type="ECO:0000256" key="2">
    <source>
        <dbReference type="ARBA" id="ARBA00010981"/>
    </source>
</evidence>
<dbReference type="InterPro" id="IPR044098">
    <property type="entry name" value="STAMBP/STALP-like_MPN"/>
</dbReference>
<evidence type="ECO:0000256" key="6">
    <source>
        <dbReference type="ARBA" id="ARBA00022801"/>
    </source>
</evidence>
<keyword evidence="3" id="KW-0645">Protease</keyword>
<feature type="region of interest" description="Disordered" evidence="9">
    <location>
        <begin position="122"/>
        <end position="224"/>
    </location>
</feature>
<gene>
    <name evidence="11" type="ORF">EJ06DRAFT_530808</name>
</gene>
<sequence>MSLYSATSSGFGHEPLDVGGVVKEASNFDYNPDIPLRYWLRTAAAIQSQAQSYERDGNEQDAYLFYFRHVHLVLEKLATHPEIRLPPNRPLWRRVYADAMANLTKLEELKPRINMRYKQHLDDMARRKARQDRWEQEHPKSTRRSMANDGESLRPPSSGSERKKHRKELKAGENRSYAVALANKEFRRRKETHDAQYGAERLPSHTPVHGHTPARRGSASYDDQTYDVSRDLIATQRRVEQAFSERNSAQSSSRKSSESATVPRYPTVPQKSASNVSTDSRPEVPPKYELHDLMSRTSLDPRIPPKLPPKENVVCDPWAPLVPAKVLDQVPLEAVSRASTETPPPADIDSKDYTFNPSAWTEGGEPLRTVFINPNLRFQFLDIARSNTRRNLETCGILCGHLISNAFFITKLVIPEQESTSDTCDTVNEGALFDYCDKENLMTLGWIHTHPTQTCFLSSRDLHTHSGYQVQLAESIAIVCAPQHDPSYGVFRLTAPPGLKSVLNCRQTGLFHPHPEPNVYTDAMRPGHVMELAGLEFDIVDLRP</sequence>
<evidence type="ECO:0000256" key="5">
    <source>
        <dbReference type="ARBA" id="ARBA00022786"/>
    </source>
</evidence>
<dbReference type="GO" id="GO:0006508">
    <property type="term" value="P:proteolysis"/>
    <property type="evidence" value="ECO:0007669"/>
    <property type="project" value="UniProtKB-KW"/>
</dbReference>
<evidence type="ECO:0000313" key="11">
    <source>
        <dbReference type="EMBL" id="KAF2400052.1"/>
    </source>
</evidence>
<keyword evidence="8" id="KW-0482">Metalloprotease</keyword>
<dbReference type="GO" id="GO:0061578">
    <property type="term" value="F:K63-linked deubiquitinase activity"/>
    <property type="evidence" value="ECO:0007669"/>
    <property type="project" value="InterPro"/>
</dbReference>
<feature type="region of interest" description="Disordered" evidence="9">
    <location>
        <begin position="241"/>
        <end position="309"/>
    </location>
</feature>
<protein>
    <submittedName>
        <fullName evidence="11">Mov34-domain-containing protein</fullName>
    </submittedName>
</protein>
<dbReference type="GO" id="GO:0140492">
    <property type="term" value="F:metal-dependent deubiquitinase activity"/>
    <property type="evidence" value="ECO:0007669"/>
    <property type="project" value="InterPro"/>
</dbReference>
<dbReference type="EMBL" id="ML996696">
    <property type="protein sequence ID" value="KAF2400052.1"/>
    <property type="molecule type" value="Genomic_DNA"/>
</dbReference>
<dbReference type="PANTHER" id="PTHR12947:SF13">
    <property type="entry name" value="FI19924P1"/>
    <property type="match status" value="1"/>
</dbReference>
<comment type="similarity">
    <text evidence="2">Belongs to the peptidase M67C family.</text>
</comment>
<evidence type="ECO:0000256" key="1">
    <source>
        <dbReference type="ARBA" id="ARBA00001947"/>
    </source>
</evidence>
<dbReference type="InterPro" id="IPR037518">
    <property type="entry name" value="MPN"/>
</dbReference>
<dbReference type="PANTHER" id="PTHR12947">
    <property type="entry name" value="AMSH-LIKE PROTEASE"/>
    <property type="match status" value="1"/>
</dbReference>
<proteinExistence type="inferred from homology"/>
<accession>A0A6G1HVL8</accession>
<dbReference type="Gene3D" id="1.20.58.80">
    <property type="entry name" value="Phosphotransferase system, lactose/cellobiose-type IIA subunit"/>
    <property type="match status" value="1"/>
</dbReference>
<comment type="cofactor">
    <cofactor evidence="1">
        <name>Zn(2+)</name>
        <dbReference type="ChEBI" id="CHEBI:29105"/>
    </cofactor>
</comment>
<keyword evidence="4" id="KW-0479">Metal-binding</keyword>
<evidence type="ECO:0000256" key="7">
    <source>
        <dbReference type="ARBA" id="ARBA00022833"/>
    </source>
</evidence>
<keyword evidence="5" id="KW-0833">Ubl conjugation pathway</keyword>
<dbReference type="AlphaFoldDB" id="A0A6G1HVL8"/>
<name>A0A6G1HVL8_9PEZI</name>
<dbReference type="InterPro" id="IPR015063">
    <property type="entry name" value="USP8_dimer"/>
</dbReference>